<proteinExistence type="predicted"/>
<comment type="caution">
    <text evidence="1">The sequence shown here is derived from an EMBL/GenBank/DDBJ whole genome shotgun (WGS) entry which is preliminary data.</text>
</comment>
<reference evidence="1" key="1">
    <citation type="journal article" date="2015" name="Genome Announc.">
        <title>Draft Genome Sequence of Tolypothrix boutellei Strain VB521301.</title>
        <authorList>
            <person name="Chandrababunaidu M.M."/>
            <person name="Singh D."/>
            <person name="Sen D."/>
            <person name="Bhan S."/>
            <person name="Das S."/>
            <person name="Gupta A."/>
            <person name="Adhikary S.P."/>
            <person name="Tripathy S."/>
        </authorList>
    </citation>
    <scope>NUCLEOTIDE SEQUENCE</scope>
    <source>
        <strain evidence="1">VB521301</strain>
    </source>
</reference>
<accession>A0A0C1N9L0</accession>
<sequence>MKYKSLLEKEVVRVEFHLNGGYSRVIFERIQFSIEILTSLIPSHLRVIGSRFLVSLYAVQPDIDDSIEVVRNAIKLSVQLEELETDKST</sequence>
<gene>
    <name evidence="1" type="ORF">DA73_0233940</name>
</gene>
<protein>
    <submittedName>
        <fullName evidence="1">Uncharacterized protein</fullName>
    </submittedName>
</protein>
<dbReference type="EMBL" id="JHEG02000058">
    <property type="protein sequence ID" value="KIE09356.1"/>
    <property type="molecule type" value="Genomic_DNA"/>
</dbReference>
<organism evidence="1">
    <name type="scientific">Tolypothrix bouteillei VB521301</name>
    <dbReference type="NCBI Taxonomy" id="1479485"/>
    <lineage>
        <taxon>Bacteria</taxon>
        <taxon>Bacillati</taxon>
        <taxon>Cyanobacteriota</taxon>
        <taxon>Cyanophyceae</taxon>
        <taxon>Nostocales</taxon>
        <taxon>Tolypothrichaceae</taxon>
        <taxon>Tolypothrix</taxon>
    </lineage>
</organism>
<dbReference type="OrthoDB" id="9781481at2"/>
<dbReference type="AlphaFoldDB" id="A0A0C1N9L0"/>
<evidence type="ECO:0000313" key="1">
    <source>
        <dbReference type="EMBL" id="KIE09356.1"/>
    </source>
</evidence>
<name>A0A0C1N9L0_9CYAN</name>